<feature type="signal peptide" evidence="1">
    <location>
        <begin position="1"/>
        <end position="30"/>
    </location>
</feature>
<dbReference type="Proteomes" id="UP000660745">
    <property type="component" value="Unassembled WGS sequence"/>
</dbReference>
<sequence>MFRIDRRSVLAGALATGLVMTALGSAPAAAAAAPSYARVKLVFSCKRVGPVTVTVQGPGVAASARDDIGTYYFRGRPGVYKIKRLSNGRIASKSKSIKIKKSATRTIKVCSKKW</sequence>
<evidence type="ECO:0000313" key="2">
    <source>
        <dbReference type="EMBL" id="GGP18297.1"/>
    </source>
</evidence>
<name>A0A918AG77_9ACTN</name>
<feature type="chain" id="PRO_5039190277" description="Carboxypeptidase regulatory-like domain-containing protein" evidence="1">
    <location>
        <begin position="31"/>
        <end position="114"/>
    </location>
</feature>
<keyword evidence="1" id="KW-0732">Signal</keyword>
<gene>
    <name evidence="2" type="ORF">GCM10012278_89980</name>
</gene>
<evidence type="ECO:0008006" key="4">
    <source>
        <dbReference type="Google" id="ProtNLM"/>
    </source>
</evidence>
<dbReference type="EMBL" id="BMNK01000029">
    <property type="protein sequence ID" value="GGP18297.1"/>
    <property type="molecule type" value="Genomic_DNA"/>
</dbReference>
<organism evidence="2 3">
    <name type="scientific">Nonomuraea glycinis</name>
    <dbReference type="NCBI Taxonomy" id="2047744"/>
    <lineage>
        <taxon>Bacteria</taxon>
        <taxon>Bacillati</taxon>
        <taxon>Actinomycetota</taxon>
        <taxon>Actinomycetes</taxon>
        <taxon>Streptosporangiales</taxon>
        <taxon>Streptosporangiaceae</taxon>
        <taxon>Nonomuraea</taxon>
    </lineage>
</organism>
<evidence type="ECO:0000256" key="1">
    <source>
        <dbReference type="SAM" id="SignalP"/>
    </source>
</evidence>
<proteinExistence type="predicted"/>
<dbReference type="AlphaFoldDB" id="A0A918AG77"/>
<dbReference type="InterPro" id="IPR006311">
    <property type="entry name" value="TAT_signal"/>
</dbReference>
<keyword evidence="3" id="KW-1185">Reference proteome</keyword>
<evidence type="ECO:0000313" key="3">
    <source>
        <dbReference type="Proteomes" id="UP000660745"/>
    </source>
</evidence>
<reference evidence="2" key="2">
    <citation type="submission" date="2020-09" db="EMBL/GenBank/DDBJ databases">
        <authorList>
            <person name="Sun Q."/>
            <person name="Zhou Y."/>
        </authorList>
    </citation>
    <scope>NUCLEOTIDE SEQUENCE</scope>
    <source>
        <strain evidence="2">CGMCC 4.7430</strain>
    </source>
</reference>
<accession>A0A918AG77</accession>
<comment type="caution">
    <text evidence="2">The sequence shown here is derived from an EMBL/GenBank/DDBJ whole genome shotgun (WGS) entry which is preliminary data.</text>
</comment>
<reference evidence="2" key="1">
    <citation type="journal article" date="2014" name="Int. J. Syst. Evol. Microbiol.">
        <title>Complete genome sequence of Corynebacterium casei LMG S-19264T (=DSM 44701T), isolated from a smear-ripened cheese.</title>
        <authorList>
            <consortium name="US DOE Joint Genome Institute (JGI-PGF)"/>
            <person name="Walter F."/>
            <person name="Albersmeier A."/>
            <person name="Kalinowski J."/>
            <person name="Ruckert C."/>
        </authorList>
    </citation>
    <scope>NUCLEOTIDE SEQUENCE</scope>
    <source>
        <strain evidence="2">CGMCC 4.7430</strain>
    </source>
</reference>
<protein>
    <recommendedName>
        <fullName evidence="4">Carboxypeptidase regulatory-like domain-containing protein</fullName>
    </recommendedName>
</protein>
<dbReference type="PROSITE" id="PS51318">
    <property type="entry name" value="TAT"/>
    <property type="match status" value="1"/>
</dbReference>